<protein>
    <submittedName>
        <fullName evidence="2">Uncharacterized protein</fullName>
    </submittedName>
</protein>
<accession>A0A448XAQ1</accession>
<sequence>MVPVDHGPPAVPLSSGPVSPQPVNGGSLNQKAFWRELTTFLSSSTMLSASLETTNQGPRIPSVSRRIVAARLDNWKRFCIRKRIIHYSRSVRPPVSSVPNAYTETISVTMRPSSVEPQAKWSFGKLKQQHVSRKRRDASELTDDSKKLFLASIDTPSLGSSESLSSSEAGTDGTHELSRPTSQMDASLAAAETTDLEHKLDVVPVEDTSTQSTITPSTKSYVTSADLSPSIESGFTRNVELATTDEANWNSSASRTSAALITATSPKWNHDEPVAPSSTTTHIYPVLSSLASETKAIPVTNTLSTTTPSTSTSLFSSSSEKSIPYRKELIGAPLDQPFSEDRTMAIKNAKEIVPGMQVNTTNGLYNKNDVSKSHLEKLRRSDRRIEEVSTVSPPVKDRRYRSCHESCPRLHGRAFCWGPKAHHCQASEFFTKQIIIYFSQT</sequence>
<comment type="caution">
    <text evidence="2">The sequence shown here is derived from an EMBL/GenBank/DDBJ whole genome shotgun (WGS) entry which is preliminary data.</text>
</comment>
<evidence type="ECO:0000313" key="2">
    <source>
        <dbReference type="EMBL" id="VEL32401.1"/>
    </source>
</evidence>
<proteinExistence type="predicted"/>
<feature type="region of interest" description="Disordered" evidence="1">
    <location>
        <begin position="156"/>
        <end position="190"/>
    </location>
</feature>
<dbReference type="Proteomes" id="UP000784294">
    <property type="component" value="Unassembled WGS sequence"/>
</dbReference>
<keyword evidence="3" id="KW-1185">Reference proteome</keyword>
<reference evidence="2" key="1">
    <citation type="submission" date="2018-11" db="EMBL/GenBank/DDBJ databases">
        <authorList>
            <consortium name="Pathogen Informatics"/>
        </authorList>
    </citation>
    <scope>NUCLEOTIDE SEQUENCE</scope>
</reference>
<organism evidence="2 3">
    <name type="scientific">Protopolystoma xenopodis</name>
    <dbReference type="NCBI Taxonomy" id="117903"/>
    <lineage>
        <taxon>Eukaryota</taxon>
        <taxon>Metazoa</taxon>
        <taxon>Spiralia</taxon>
        <taxon>Lophotrochozoa</taxon>
        <taxon>Platyhelminthes</taxon>
        <taxon>Monogenea</taxon>
        <taxon>Polyopisthocotylea</taxon>
        <taxon>Polystomatidea</taxon>
        <taxon>Polystomatidae</taxon>
        <taxon>Protopolystoma</taxon>
    </lineage>
</organism>
<gene>
    <name evidence="2" type="ORF">PXEA_LOCUS25841</name>
</gene>
<feature type="region of interest" description="Disordered" evidence="1">
    <location>
        <begin position="1"/>
        <end position="24"/>
    </location>
</feature>
<evidence type="ECO:0000313" key="3">
    <source>
        <dbReference type="Proteomes" id="UP000784294"/>
    </source>
</evidence>
<dbReference type="EMBL" id="CAAALY010244136">
    <property type="protein sequence ID" value="VEL32401.1"/>
    <property type="molecule type" value="Genomic_DNA"/>
</dbReference>
<evidence type="ECO:0000256" key="1">
    <source>
        <dbReference type="SAM" id="MobiDB-lite"/>
    </source>
</evidence>
<name>A0A448XAQ1_9PLAT</name>
<feature type="compositionally biased region" description="Low complexity" evidence="1">
    <location>
        <begin position="157"/>
        <end position="168"/>
    </location>
</feature>
<dbReference type="AlphaFoldDB" id="A0A448XAQ1"/>